<dbReference type="OrthoDB" id="67353at2"/>
<dbReference type="Proteomes" id="UP000010802">
    <property type="component" value="Chromosome"/>
</dbReference>
<dbReference type="KEGG" id="tae:TepiRe1_2514"/>
<reference evidence="3" key="1">
    <citation type="journal article" date="2013" name="Genome Announc.">
        <title>First genome sequence of a syntrophic acetate-oxidizing bacterium, Tepidanaerobacter acetatoxydans strain Re1.</title>
        <authorList>
            <person name="Manzoor S."/>
            <person name="Bongcam-Rudloff E."/>
            <person name="Schnurer A."/>
            <person name="Muller B."/>
        </authorList>
    </citation>
    <scope>NUCLEOTIDE SEQUENCE [LARGE SCALE GENOMIC DNA]</scope>
    <source>
        <strain evidence="3">Re1</strain>
    </source>
</reference>
<dbReference type="PANTHER" id="PTHR43617">
    <property type="entry name" value="L-AMINO ACID N-ACETYLTRANSFERASE"/>
    <property type="match status" value="1"/>
</dbReference>
<evidence type="ECO:0000259" key="1">
    <source>
        <dbReference type="PROSITE" id="PS51186"/>
    </source>
</evidence>
<keyword evidence="3" id="KW-1185">Reference proteome</keyword>
<organism evidence="2 3">
    <name type="scientific">Tepidanaerobacter acetatoxydans (strain DSM 21804 / JCM 16047 / Re1)</name>
    <dbReference type="NCBI Taxonomy" id="1209989"/>
    <lineage>
        <taxon>Bacteria</taxon>
        <taxon>Bacillati</taxon>
        <taxon>Bacillota</taxon>
        <taxon>Clostridia</taxon>
        <taxon>Thermosediminibacterales</taxon>
        <taxon>Tepidanaerobacteraceae</taxon>
        <taxon>Tepidanaerobacter</taxon>
    </lineage>
</organism>
<evidence type="ECO:0000313" key="3">
    <source>
        <dbReference type="Proteomes" id="UP000010802"/>
    </source>
</evidence>
<dbReference type="CDD" id="cd04301">
    <property type="entry name" value="NAT_SF"/>
    <property type="match status" value="1"/>
</dbReference>
<dbReference type="SUPFAM" id="SSF55729">
    <property type="entry name" value="Acyl-CoA N-acyltransferases (Nat)"/>
    <property type="match status" value="1"/>
</dbReference>
<dbReference type="KEGG" id="tep:TepRe1_2338"/>
<dbReference type="GO" id="GO:0016747">
    <property type="term" value="F:acyltransferase activity, transferring groups other than amino-acyl groups"/>
    <property type="evidence" value="ECO:0007669"/>
    <property type="project" value="InterPro"/>
</dbReference>
<gene>
    <name evidence="2" type="ordered locus">TEPIRE1_2514</name>
</gene>
<dbReference type="eggNOG" id="COG0456">
    <property type="taxonomic scope" value="Bacteria"/>
</dbReference>
<protein>
    <submittedName>
        <fullName evidence="2">GCN5-related N-acetyltransferase</fullName>
    </submittedName>
</protein>
<dbReference type="Pfam" id="PF00583">
    <property type="entry name" value="Acetyltransf_1"/>
    <property type="match status" value="1"/>
</dbReference>
<dbReference type="Gene3D" id="3.40.630.30">
    <property type="match status" value="1"/>
</dbReference>
<proteinExistence type="predicted"/>
<dbReference type="RefSeq" id="WP_013779370.1">
    <property type="nucleotide sequence ID" value="NC_015519.1"/>
</dbReference>
<dbReference type="AlphaFoldDB" id="F4LT51"/>
<dbReference type="EMBL" id="HF563609">
    <property type="protein sequence ID" value="CDI41016.1"/>
    <property type="molecule type" value="Genomic_DNA"/>
</dbReference>
<dbReference type="PROSITE" id="PS51186">
    <property type="entry name" value="GNAT"/>
    <property type="match status" value="1"/>
</dbReference>
<accession>F4LT51</accession>
<dbReference type="InterPro" id="IPR016181">
    <property type="entry name" value="Acyl_CoA_acyltransferase"/>
</dbReference>
<evidence type="ECO:0000313" key="2">
    <source>
        <dbReference type="EMBL" id="CDI41016.1"/>
    </source>
</evidence>
<dbReference type="HOGENOM" id="CLU_1335479_0_0_9"/>
<dbReference type="InterPro" id="IPR000182">
    <property type="entry name" value="GNAT_dom"/>
</dbReference>
<feature type="domain" description="N-acetyltransferase" evidence="1">
    <location>
        <begin position="1"/>
        <end position="202"/>
    </location>
</feature>
<sequence>MKIILAQYQHIDEVAELFCLAFEESITFFTPMSEKIKNAMKDAFHLLHEVFTQGFFVAVEGDKVCGYIVMADDIKRLWMQAITSGFLKKAIVSVIRGEYGLTLPTLYKIVKNKLLYFRFELTTKPSAQLLSIAVHPEHQGEGIGQKLLSKGIDYIESLGIKRIKLEARPDNTAAVKIYEKHGFHTVGQTCDLQGKWLIMVRE</sequence>
<name>F4LT51_TEPAE</name>
<dbReference type="InterPro" id="IPR050276">
    <property type="entry name" value="MshD_Acetyltransferase"/>
</dbReference>
<dbReference type="STRING" id="1209989.TepRe1_2338"/>
<keyword evidence="2" id="KW-0808">Transferase</keyword>